<evidence type="ECO:0000313" key="1">
    <source>
        <dbReference type="EMBL" id="SHI02829.1"/>
    </source>
</evidence>
<dbReference type="Proteomes" id="UP000184447">
    <property type="component" value="Unassembled WGS sequence"/>
</dbReference>
<name>A0A1M5XSU9_9CLOT</name>
<accession>A0A1M5XSU9</accession>
<proteinExistence type="predicted"/>
<dbReference type="EMBL" id="FQXM01000036">
    <property type="protein sequence ID" value="SHI02829.1"/>
    <property type="molecule type" value="Genomic_DNA"/>
</dbReference>
<dbReference type="RefSeq" id="WP_278336947.1">
    <property type="nucleotide sequence ID" value="NZ_FQXM01000036.1"/>
</dbReference>
<keyword evidence="2" id="KW-1185">Reference proteome</keyword>
<organism evidence="1 2">
    <name type="scientific">Clostridium grantii DSM 8605</name>
    <dbReference type="NCBI Taxonomy" id="1121316"/>
    <lineage>
        <taxon>Bacteria</taxon>
        <taxon>Bacillati</taxon>
        <taxon>Bacillota</taxon>
        <taxon>Clostridia</taxon>
        <taxon>Eubacteriales</taxon>
        <taxon>Clostridiaceae</taxon>
        <taxon>Clostridium</taxon>
    </lineage>
</organism>
<sequence>MEKEVFENHGDIKIEFMGTGFKVAPTNQSEDACGSCGGSCS</sequence>
<gene>
    <name evidence="1" type="ORF">SAMN02745207_03903</name>
</gene>
<reference evidence="1 2" key="1">
    <citation type="submission" date="2016-11" db="EMBL/GenBank/DDBJ databases">
        <authorList>
            <person name="Jaros S."/>
            <person name="Januszkiewicz K."/>
            <person name="Wedrychowicz H."/>
        </authorList>
    </citation>
    <scope>NUCLEOTIDE SEQUENCE [LARGE SCALE GENOMIC DNA]</scope>
    <source>
        <strain evidence="1 2">DSM 8605</strain>
    </source>
</reference>
<dbReference type="STRING" id="1121316.SAMN02745207_03903"/>
<evidence type="ECO:0000313" key="2">
    <source>
        <dbReference type="Proteomes" id="UP000184447"/>
    </source>
</evidence>
<protein>
    <recommendedName>
        <fullName evidence="3">HesB-like selenoprotein</fullName>
    </recommendedName>
</protein>
<evidence type="ECO:0008006" key="3">
    <source>
        <dbReference type="Google" id="ProtNLM"/>
    </source>
</evidence>
<dbReference type="AlphaFoldDB" id="A0A1M5XSU9"/>